<dbReference type="eggNOG" id="COG0304">
    <property type="taxonomic scope" value="Bacteria"/>
</dbReference>
<protein>
    <submittedName>
        <fullName evidence="2">3-oxoacyl-(Acyl carrier protein) synthase II-related protein</fullName>
    </submittedName>
</protein>
<dbReference type="Pfam" id="PF13723">
    <property type="entry name" value="Ketoacyl-synt_2"/>
    <property type="match status" value="1"/>
</dbReference>
<organism evidence="2 3">
    <name type="scientific">Syntrophotalea carbinolica (strain DSM 2380 / NBRC 103641 / GraBd1)</name>
    <name type="common">Pelobacter carbinolicus</name>
    <dbReference type="NCBI Taxonomy" id="338963"/>
    <lineage>
        <taxon>Bacteria</taxon>
        <taxon>Pseudomonadati</taxon>
        <taxon>Thermodesulfobacteriota</taxon>
        <taxon>Desulfuromonadia</taxon>
        <taxon>Desulfuromonadales</taxon>
        <taxon>Syntrophotaleaceae</taxon>
        <taxon>Syntrophotalea</taxon>
    </lineage>
</organism>
<name>Q3A172_SYNC1</name>
<dbReference type="STRING" id="338963.Pcar_2649"/>
<dbReference type="Proteomes" id="UP000002534">
    <property type="component" value="Chromosome"/>
</dbReference>
<dbReference type="SUPFAM" id="SSF53901">
    <property type="entry name" value="Thiolase-like"/>
    <property type="match status" value="1"/>
</dbReference>
<reference evidence="2 3" key="2">
    <citation type="journal article" date="2012" name="BMC Genomics">
        <title>The genome of Pelobacter carbinolicus reveals surprising metabolic capabilities and physiological features.</title>
        <authorList>
            <person name="Aklujkar M."/>
            <person name="Haveman S.A."/>
            <person name="Didonato R.Jr."/>
            <person name="Chertkov O."/>
            <person name="Han C.S."/>
            <person name="Land M.L."/>
            <person name="Brown P."/>
            <person name="Lovley D.R."/>
        </authorList>
    </citation>
    <scope>NUCLEOTIDE SEQUENCE [LARGE SCALE GENOMIC DNA]</scope>
    <source>
        <strain evidence="3">DSM 2380 / NBRC 103641 / GraBd1</strain>
    </source>
</reference>
<keyword evidence="3" id="KW-1185">Reference proteome</keyword>
<gene>
    <name evidence="2" type="ordered locus">Pcar_2649</name>
</gene>
<proteinExistence type="predicted"/>
<dbReference type="GO" id="GO:0016746">
    <property type="term" value="F:acyltransferase activity"/>
    <property type="evidence" value="ECO:0007669"/>
    <property type="project" value="InterPro"/>
</dbReference>
<dbReference type="HOGENOM" id="CLU_1033851_0_0_7"/>
<feature type="domain" description="Beta-ketoacyl synthase-like N-terminal" evidence="1">
    <location>
        <begin position="48"/>
        <end position="179"/>
    </location>
</feature>
<dbReference type="AlphaFoldDB" id="Q3A172"/>
<accession>Q3A172</accession>
<reference evidence="3" key="1">
    <citation type="submission" date="2005-10" db="EMBL/GenBank/DDBJ databases">
        <title>Complete sequence of Pelobacter carbinolicus DSM 2380.</title>
        <authorList>
            <person name="Copeland A."/>
            <person name="Lucas S."/>
            <person name="Lapidus A."/>
            <person name="Barry K."/>
            <person name="Detter J.C."/>
            <person name="Glavina T."/>
            <person name="Hammon N."/>
            <person name="Israni S."/>
            <person name="Pitluck S."/>
            <person name="Chertkov O."/>
            <person name="Schmutz J."/>
            <person name="Larimer F."/>
            <person name="Land M."/>
            <person name="Kyrpides N."/>
            <person name="Ivanova N."/>
            <person name="Richardson P."/>
        </authorList>
    </citation>
    <scope>NUCLEOTIDE SEQUENCE [LARGE SCALE GENOMIC DNA]</scope>
    <source>
        <strain evidence="3">DSM 2380 / NBRC 103641 / GraBd1</strain>
    </source>
</reference>
<dbReference type="RefSeq" id="WP_011342428.1">
    <property type="nucleotide sequence ID" value="NC_007498.2"/>
</dbReference>
<evidence type="ECO:0000313" key="3">
    <source>
        <dbReference type="Proteomes" id="UP000002534"/>
    </source>
</evidence>
<dbReference type="InterPro" id="IPR016039">
    <property type="entry name" value="Thiolase-like"/>
</dbReference>
<dbReference type="EMBL" id="CP000142">
    <property type="protein sequence ID" value="ABA89885.1"/>
    <property type="molecule type" value="Genomic_DNA"/>
</dbReference>
<sequence length="269" mass="27882">MRLAIDGLGLVGPFGLGSEALQAAQTVAALPEQADVTELARFFSKRELRRVSHFCRLALLGATLAVEDGGLSGVSKERVGLILATGHGPVATTFDFLDSMHEFGAKLASPTAFSTSIHNVAASTISIMSGYTGPCLTVNEFAMSWASALLTAWCWLAESRVDRVLVGAVDEYHPLLAEAARQADCPLTTGEGAVFLALSAAESGRYGLITDVAMGNLAAPAAQPPLPFELPAGQAFALAVALLNGTFAQPLVAEEPDGAWSAITLGPSL</sequence>
<evidence type="ECO:0000259" key="1">
    <source>
        <dbReference type="Pfam" id="PF13723"/>
    </source>
</evidence>
<dbReference type="KEGG" id="pca:Pcar_2649"/>
<dbReference type="OrthoDB" id="5455053at2"/>
<dbReference type="InterPro" id="IPR014030">
    <property type="entry name" value="Ketoacyl_synth_N"/>
</dbReference>
<dbReference type="Gene3D" id="3.40.47.10">
    <property type="match status" value="1"/>
</dbReference>
<evidence type="ECO:0000313" key="2">
    <source>
        <dbReference type="EMBL" id="ABA89885.1"/>
    </source>
</evidence>